<dbReference type="NCBIfam" id="NF045579">
    <property type="entry name" value="rhamnoside_JR"/>
    <property type="match status" value="1"/>
</dbReference>
<evidence type="ECO:0000313" key="5">
    <source>
        <dbReference type="EMBL" id="RNI40222.1"/>
    </source>
</evidence>
<dbReference type="EMBL" id="RJJR01000001">
    <property type="protein sequence ID" value="RNI40222.1"/>
    <property type="molecule type" value="Genomic_DNA"/>
</dbReference>
<feature type="chain" id="PRO_5017930513" evidence="3">
    <location>
        <begin position="33"/>
        <end position="1020"/>
    </location>
</feature>
<dbReference type="PANTHER" id="PTHR43817:SF1">
    <property type="entry name" value="HYDROLASE, FAMILY 43, PUTATIVE (AFU_ORTHOLOGUE AFUA_3G01660)-RELATED"/>
    <property type="match status" value="1"/>
</dbReference>
<dbReference type="PANTHER" id="PTHR43817">
    <property type="entry name" value="GLYCOSYL HYDROLASE"/>
    <property type="match status" value="1"/>
</dbReference>
<dbReference type="GO" id="GO:0004553">
    <property type="term" value="F:hydrolase activity, hydrolyzing O-glycosyl compounds"/>
    <property type="evidence" value="ECO:0007669"/>
    <property type="project" value="UniProtKB-ARBA"/>
</dbReference>
<dbReference type="OrthoDB" id="9761519at2"/>
<dbReference type="Gene3D" id="2.60.120.260">
    <property type="entry name" value="Galactose-binding domain-like"/>
    <property type="match status" value="1"/>
</dbReference>
<evidence type="ECO:0000256" key="3">
    <source>
        <dbReference type="SAM" id="SignalP"/>
    </source>
</evidence>
<dbReference type="Proteomes" id="UP000267223">
    <property type="component" value="Unassembled WGS sequence"/>
</dbReference>
<proteinExistence type="predicted"/>
<dbReference type="SUPFAM" id="SSF49785">
    <property type="entry name" value="Galactose-binding domain-like"/>
    <property type="match status" value="1"/>
</dbReference>
<evidence type="ECO:0000256" key="2">
    <source>
        <dbReference type="ARBA" id="ARBA00022801"/>
    </source>
</evidence>
<evidence type="ECO:0000313" key="6">
    <source>
        <dbReference type="Proteomes" id="UP000267223"/>
    </source>
</evidence>
<comment type="caution">
    <text evidence="5">The sequence shown here is derived from an EMBL/GenBank/DDBJ whole genome shotgun (WGS) entry which is preliminary data.</text>
</comment>
<keyword evidence="6" id="KW-1185">Reference proteome</keyword>
<sequence>MKSFKKNKFSLKVLLLAAALFLAGYSKRSRNADNVGHSTIEQLKAGFLNPPASARPGVYWYFMDGNLSKEGMTADLESMKQAGIGNVIFLEVNVGVPRGPVDFLGEQWFVLFKHAVDECKRLGINMTLGIGPGWAGSGGPWVSPAQSMQHLVSSCINVSGSGNKHIQLPKPQPMKPYFGEGVLTPELKKEWQNFYEDVAVLAFPTPDTSEKISGIYEKALYYRAPYSSVAGVKSYLPSLVQYKSLPAKDIVSKKQILDLTDKLNPDGTLDWKVPEGKWTIMRFGVRNNGAITRPAPVQGLGFESDKFDTVALNSHLEAYVGKMLDKIGKPYSTSSGGLKFLHMDSWEMGAQNWTGNFREEFIKRRGYDPLPFYPVYAGKIVESKEISERFLWDLRQTSQELVLDYHAGQVKKYAHRRGLGLSTEPYDMNPTADLELGAVADIPMCEFWSKGFGFNTSFSCIEATSIAHVKGVPVVQAEAFTGGPEEAWKQYPGSMKNQGDWAFATGINRFFYHTFQHKPLADSLMPGMTMGPYGVHWDRKQTWWPMVAAYHRYISRCQFMLQQGKTVADILYLTPEGAPQVFLPPPSALTGNDTMPDRKGYNFDGCSPRQLYQASVKNNRIVFPGGASYRLLVLPDFKTMTPGLLQKIQALVKDGATVVGAPPIKSPGLSDFPECDQKVQSIAEEVWGTKASPVKQSTHTYGRGTVIFGGALTAGQKESLYPEYELTAKLLGQMHVPVDFESTGPVRYTHRSLENMDIYFVSNRTNKSIKTDCIFRTVKGIPELWNPLTGKTRMLSEFTSNGERTTIPLQFDSYQSFFIVFSKDNSQTPAKKKNYPTEQKLATLSGEWAVSFDSKWGGPGKITFNNLTDWTERPEQGIKYYSGIAVYSKTFDFLNFSGYSKNRLYLDLGEVKNMARVRLNGHDLGVVWTAPWQVDITGILREKGNQLEIEVANLWPNRLIGDQQYPDDGVKDGKWPEWLIKNGKKNSARYSFTTYNPYKKDSPLLSSGLLGPVTIEQTEF</sequence>
<accession>A0A3M9NQX4</accession>
<keyword evidence="2 5" id="KW-0378">Hydrolase</keyword>
<dbReference type="InterPro" id="IPR054593">
    <property type="entry name" value="Beta-mannosidase-like_N2"/>
</dbReference>
<feature type="domain" description="Beta-mannosidase-like galactose-binding" evidence="4">
    <location>
        <begin position="886"/>
        <end position="960"/>
    </location>
</feature>
<dbReference type="AlphaFoldDB" id="A0A3M9NQX4"/>
<protein>
    <submittedName>
        <fullName evidence="5">Glycosyl hydrolase</fullName>
    </submittedName>
</protein>
<dbReference type="InterPro" id="IPR008979">
    <property type="entry name" value="Galactose-bd-like_sf"/>
</dbReference>
<keyword evidence="1 3" id="KW-0732">Signal</keyword>
<reference evidence="5 6" key="1">
    <citation type="submission" date="2018-11" db="EMBL/GenBank/DDBJ databases">
        <title>Draft genome sequence of Ferruginibacter sp. BO-59.</title>
        <authorList>
            <person name="Im W.T."/>
        </authorList>
    </citation>
    <scope>NUCLEOTIDE SEQUENCE [LARGE SCALE GENOMIC DNA]</scope>
    <source>
        <strain evidence="5 6">BO-59</strain>
    </source>
</reference>
<dbReference type="RefSeq" id="WP_123119113.1">
    <property type="nucleotide sequence ID" value="NZ_RJJR01000001.1"/>
</dbReference>
<evidence type="ECO:0000259" key="4">
    <source>
        <dbReference type="Pfam" id="PF22666"/>
    </source>
</evidence>
<feature type="signal peptide" evidence="3">
    <location>
        <begin position="1"/>
        <end position="32"/>
    </location>
</feature>
<gene>
    <name evidence="5" type="ORF">EFY79_02685</name>
</gene>
<organism evidence="5 6">
    <name type="scientific">Hanamia caeni</name>
    <dbReference type="NCBI Taxonomy" id="2294116"/>
    <lineage>
        <taxon>Bacteria</taxon>
        <taxon>Pseudomonadati</taxon>
        <taxon>Bacteroidota</taxon>
        <taxon>Chitinophagia</taxon>
        <taxon>Chitinophagales</taxon>
        <taxon>Chitinophagaceae</taxon>
        <taxon>Hanamia</taxon>
    </lineage>
</organism>
<name>A0A3M9NQX4_9BACT</name>
<dbReference type="Pfam" id="PF17132">
    <property type="entry name" value="Glyco_hydro_106"/>
    <property type="match status" value="1"/>
</dbReference>
<dbReference type="Pfam" id="PF22666">
    <property type="entry name" value="Glyco_hydro_2_N2"/>
    <property type="match status" value="1"/>
</dbReference>
<evidence type="ECO:0000256" key="1">
    <source>
        <dbReference type="ARBA" id="ARBA00022729"/>
    </source>
</evidence>